<dbReference type="OrthoDB" id="3762237at2"/>
<dbReference type="EMBL" id="JJMU01000052">
    <property type="protein sequence ID" value="KGE13452.1"/>
    <property type="molecule type" value="Genomic_DNA"/>
</dbReference>
<accession>A0A0B8SZR5</accession>
<dbReference type="STRING" id="1229276.DI53_2781"/>
<gene>
    <name evidence="1" type="ORF">DI53_2781</name>
</gene>
<evidence type="ECO:0000313" key="2">
    <source>
        <dbReference type="Proteomes" id="UP000031802"/>
    </source>
</evidence>
<reference evidence="2" key="1">
    <citation type="submission" date="2014-04" db="EMBL/GenBank/DDBJ databases">
        <title>Whole-Genome optical mapping and complete genome sequence of Sphingobacterium deserti sp. nov., a new spaces isolated from desert in the west of China.</title>
        <authorList>
            <person name="Teng C."/>
            <person name="Zhou Z."/>
            <person name="Li X."/>
            <person name="Chen M."/>
            <person name="Lin M."/>
            <person name="Wang L."/>
            <person name="Su S."/>
            <person name="Zhang C."/>
            <person name="Zhang W."/>
        </authorList>
    </citation>
    <scope>NUCLEOTIDE SEQUENCE [LARGE SCALE GENOMIC DNA]</scope>
    <source>
        <strain evidence="2">ACCC05744</strain>
    </source>
</reference>
<dbReference type="AlphaFoldDB" id="A0A0B8SZR5"/>
<comment type="caution">
    <text evidence="1">The sequence shown here is derived from an EMBL/GenBank/DDBJ whole genome shotgun (WGS) entry which is preliminary data.</text>
</comment>
<dbReference type="RefSeq" id="WP_037500631.1">
    <property type="nucleotide sequence ID" value="NZ_JJMU01000052.1"/>
</dbReference>
<name>A0A0B8SZR5_9SPHI</name>
<evidence type="ECO:0000313" key="1">
    <source>
        <dbReference type="EMBL" id="KGE13452.1"/>
    </source>
</evidence>
<dbReference type="PATRIC" id="fig|1229276.3.peg.2872"/>
<dbReference type="Proteomes" id="UP000031802">
    <property type="component" value="Unassembled WGS sequence"/>
</dbReference>
<proteinExistence type="predicted"/>
<dbReference type="eggNOG" id="ENOG502Z9A1">
    <property type="taxonomic scope" value="Bacteria"/>
</dbReference>
<reference evidence="1 2" key="2">
    <citation type="journal article" date="2015" name="PLoS ONE">
        <title>Whole-Genome Optical Mapping and Finished Genome Sequence of Sphingobacterium deserti sp. nov., a New Species Isolated from the Western Desert of China.</title>
        <authorList>
            <person name="Teng C."/>
            <person name="Zhou Z."/>
            <person name="Molnar I."/>
            <person name="Li X."/>
            <person name="Tang R."/>
            <person name="Chen M."/>
            <person name="Wang L."/>
            <person name="Su S."/>
            <person name="Zhang W."/>
            <person name="Lin M."/>
        </authorList>
    </citation>
    <scope>NUCLEOTIDE SEQUENCE [LARGE SCALE GENOMIC DNA]</scope>
    <source>
        <strain evidence="2">ACCC05744</strain>
    </source>
</reference>
<sequence length="118" mass="13581">MYTIKPEQTIIDFADHQAPVSKNVLNDGFRSKRALSVIEKERLDIDFSCFKSLQKEKEEIGFVTYSPNFNMSNSSITVIYTANMKTLKKLNLTNGQLSKFIKSLDMGKLVRYDHQPKL</sequence>
<protein>
    <submittedName>
        <fullName evidence="1">Uncharacterized protein</fullName>
    </submittedName>
</protein>
<organism evidence="1 2">
    <name type="scientific">Sphingobacterium deserti</name>
    <dbReference type="NCBI Taxonomy" id="1229276"/>
    <lineage>
        <taxon>Bacteria</taxon>
        <taxon>Pseudomonadati</taxon>
        <taxon>Bacteroidota</taxon>
        <taxon>Sphingobacteriia</taxon>
        <taxon>Sphingobacteriales</taxon>
        <taxon>Sphingobacteriaceae</taxon>
        <taxon>Sphingobacterium</taxon>
    </lineage>
</organism>
<keyword evidence="2" id="KW-1185">Reference proteome</keyword>